<dbReference type="InterPro" id="IPR050111">
    <property type="entry name" value="C-type_lectin/snaclec_domain"/>
</dbReference>
<dbReference type="CDD" id="cd00037">
    <property type="entry name" value="CLECT"/>
    <property type="match status" value="1"/>
</dbReference>
<dbReference type="SMART" id="SM00034">
    <property type="entry name" value="CLECT"/>
    <property type="match status" value="1"/>
</dbReference>
<dbReference type="Proteomes" id="UP001148018">
    <property type="component" value="Unassembled WGS sequence"/>
</dbReference>
<dbReference type="AlphaFoldDB" id="A0A9Q0DTA6"/>
<keyword evidence="2" id="KW-0732">Signal</keyword>
<dbReference type="InterPro" id="IPR001304">
    <property type="entry name" value="C-type_lectin-like"/>
</dbReference>
<feature type="domain" description="C-type lectin" evidence="3">
    <location>
        <begin position="49"/>
        <end position="167"/>
    </location>
</feature>
<dbReference type="OrthoDB" id="9945342at2759"/>
<dbReference type="InterPro" id="IPR016187">
    <property type="entry name" value="CTDL_fold"/>
</dbReference>
<feature type="non-terminal residue" evidence="4">
    <location>
        <position position="1"/>
    </location>
</feature>
<feature type="signal peptide" evidence="2">
    <location>
        <begin position="1"/>
        <end position="36"/>
    </location>
</feature>
<protein>
    <recommendedName>
        <fullName evidence="3">C-type lectin domain-containing protein</fullName>
    </recommendedName>
</protein>
<keyword evidence="1" id="KW-0812">Transmembrane</keyword>
<dbReference type="Gene3D" id="3.10.100.10">
    <property type="entry name" value="Mannose-Binding Protein A, subunit A"/>
    <property type="match status" value="1"/>
</dbReference>
<proteinExistence type="predicted"/>
<gene>
    <name evidence="4" type="ORF">NHX12_007375</name>
</gene>
<dbReference type="PROSITE" id="PS50041">
    <property type="entry name" value="C_TYPE_LECTIN_2"/>
    <property type="match status" value="1"/>
</dbReference>
<dbReference type="EMBL" id="JANIIK010000113">
    <property type="protein sequence ID" value="KAJ3592247.1"/>
    <property type="molecule type" value="Genomic_DNA"/>
</dbReference>
<evidence type="ECO:0000313" key="5">
    <source>
        <dbReference type="Proteomes" id="UP001148018"/>
    </source>
</evidence>
<accession>A0A9Q0DTA6</accession>
<organism evidence="4 5">
    <name type="scientific">Muraenolepis orangiensis</name>
    <name type="common">Patagonian moray cod</name>
    <dbReference type="NCBI Taxonomy" id="630683"/>
    <lineage>
        <taxon>Eukaryota</taxon>
        <taxon>Metazoa</taxon>
        <taxon>Chordata</taxon>
        <taxon>Craniata</taxon>
        <taxon>Vertebrata</taxon>
        <taxon>Euteleostomi</taxon>
        <taxon>Actinopterygii</taxon>
        <taxon>Neopterygii</taxon>
        <taxon>Teleostei</taxon>
        <taxon>Neoteleostei</taxon>
        <taxon>Acanthomorphata</taxon>
        <taxon>Zeiogadaria</taxon>
        <taxon>Gadariae</taxon>
        <taxon>Gadiformes</taxon>
        <taxon>Muraenolepidoidei</taxon>
        <taxon>Muraenolepididae</taxon>
        <taxon>Muraenolepis</taxon>
    </lineage>
</organism>
<keyword evidence="5" id="KW-1185">Reference proteome</keyword>
<dbReference type="Pfam" id="PF00059">
    <property type="entry name" value="Lectin_C"/>
    <property type="match status" value="1"/>
</dbReference>
<dbReference type="SUPFAM" id="SSF56436">
    <property type="entry name" value="C-type lectin-like"/>
    <property type="match status" value="1"/>
</dbReference>
<evidence type="ECO:0000259" key="3">
    <source>
        <dbReference type="PROSITE" id="PS50041"/>
    </source>
</evidence>
<keyword evidence="1" id="KW-1133">Transmembrane helix</keyword>
<sequence>THTHFFFSVVMEPLSKPRLSTVSLFVLFVHLQLSSTGDCPADGRTWVPSAGRCYHFVHGDEDTVKSYTFEGAHAFCQGFELVSIQSQEENDFILNYSPEVWKGNIAVWLGMYYDTNSEEMRWFGDQGLSYTNWEAVSTPLAGEELVPVETCGALHSSTGKWEKVSCDLMENGVICETSQREVDPGKQKSSVVLVVLVVLSVVVVMVISVSIWVLHQKRNPGVAVFTPFEFHPPFRSPYGDRSYLVEDQDDMP</sequence>
<name>A0A9Q0DTA6_9TELE</name>
<dbReference type="InterPro" id="IPR016186">
    <property type="entry name" value="C-type_lectin-like/link_sf"/>
</dbReference>
<dbReference type="PANTHER" id="PTHR22803">
    <property type="entry name" value="MANNOSE, PHOSPHOLIPASE, LECTIN RECEPTOR RELATED"/>
    <property type="match status" value="1"/>
</dbReference>
<comment type="caution">
    <text evidence="4">The sequence shown here is derived from an EMBL/GenBank/DDBJ whole genome shotgun (WGS) entry which is preliminary data.</text>
</comment>
<evidence type="ECO:0000313" key="4">
    <source>
        <dbReference type="EMBL" id="KAJ3592247.1"/>
    </source>
</evidence>
<reference evidence="4" key="1">
    <citation type="submission" date="2022-07" db="EMBL/GenBank/DDBJ databases">
        <title>Chromosome-level genome of Muraenolepis orangiensis.</title>
        <authorList>
            <person name="Kim J."/>
        </authorList>
    </citation>
    <scope>NUCLEOTIDE SEQUENCE</scope>
    <source>
        <strain evidence="4">KU_S4_2022</strain>
        <tissue evidence="4">Muscle</tissue>
    </source>
</reference>
<feature type="chain" id="PRO_5040110123" description="C-type lectin domain-containing protein" evidence="2">
    <location>
        <begin position="37"/>
        <end position="252"/>
    </location>
</feature>
<evidence type="ECO:0000256" key="1">
    <source>
        <dbReference type="SAM" id="Phobius"/>
    </source>
</evidence>
<keyword evidence="1" id="KW-0472">Membrane</keyword>
<evidence type="ECO:0000256" key="2">
    <source>
        <dbReference type="SAM" id="SignalP"/>
    </source>
</evidence>
<feature type="transmembrane region" description="Helical" evidence="1">
    <location>
        <begin position="191"/>
        <end position="214"/>
    </location>
</feature>